<dbReference type="Proteomes" id="UP000007089">
    <property type="component" value="Chromosome"/>
</dbReference>
<dbReference type="InterPro" id="IPR029063">
    <property type="entry name" value="SAM-dependent_MTases_sf"/>
</dbReference>
<dbReference type="KEGG" id="acp:A2cp1_2204"/>
<name>B8J9D6_ANAD2</name>
<reference evidence="3" key="1">
    <citation type="submission" date="2009-01" db="EMBL/GenBank/DDBJ databases">
        <title>Complete sequence of Anaeromyxobacter dehalogenans 2CP-1.</title>
        <authorList>
            <consortium name="US DOE Joint Genome Institute"/>
            <person name="Lucas S."/>
            <person name="Copeland A."/>
            <person name="Lapidus A."/>
            <person name="Glavina del Rio T."/>
            <person name="Dalin E."/>
            <person name="Tice H."/>
            <person name="Bruce D."/>
            <person name="Goodwin L."/>
            <person name="Pitluck S."/>
            <person name="Saunders E."/>
            <person name="Brettin T."/>
            <person name="Detter J.C."/>
            <person name="Han C."/>
            <person name="Larimer F."/>
            <person name="Land M."/>
            <person name="Hauser L."/>
            <person name="Kyrpides N."/>
            <person name="Ovchinnikova G."/>
            <person name="Beliaev A.S."/>
            <person name="Richardson P."/>
        </authorList>
    </citation>
    <scope>NUCLEOTIDE SEQUENCE</scope>
    <source>
        <strain evidence="3">2CP-1</strain>
    </source>
</reference>
<protein>
    <submittedName>
        <fullName evidence="3">Methyltransferase</fullName>
    </submittedName>
</protein>
<dbReference type="HOGENOM" id="CLU_075826_0_2_7"/>
<dbReference type="CDD" id="cd02440">
    <property type="entry name" value="AdoMet_MTases"/>
    <property type="match status" value="1"/>
</dbReference>
<evidence type="ECO:0000313" key="3">
    <source>
        <dbReference type="EMBL" id="ACL65542.1"/>
    </source>
</evidence>
<keyword evidence="2" id="KW-0808">Transferase</keyword>
<dbReference type="SUPFAM" id="SSF53335">
    <property type="entry name" value="S-adenosyl-L-methionine-dependent methyltransferases"/>
    <property type="match status" value="1"/>
</dbReference>
<dbReference type="EMBL" id="CP001359">
    <property type="protein sequence ID" value="ACL65542.1"/>
    <property type="molecule type" value="Genomic_DNA"/>
</dbReference>
<organism evidence="3 4">
    <name type="scientific">Anaeromyxobacter dehalogenans (strain ATCC BAA-258 / DSM 21875 / 2CP-1)</name>
    <dbReference type="NCBI Taxonomy" id="455488"/>
    <lineage>
        <taxon>Bacteria</taxon>
        <taxon>Pseudomonadati</taxon>
        <taxon>Myxococcota</taxon>
        <taxon>Myxococcia</taxon>
        <taxon>Myxococcales</taxon>
        <taxon>Cystobacterineae</taxon>
        <taxon>Anaeromyxobacteraceae</taxon>
        <taxon>Anaeromyxobacter</taxon>
    </lineage>
</organism>
<dbReference type="PIRSF" id="PIRSF004553">
    <property type="entry name" value="CHP00095"/>
    <property type="match status" value="1"/>
</dbReference>
<dbReference type="InterPro" id="IPR004398">
    <property type="entry name" value="RNA_MeTrfase_RsmD"/>
</dbReference>
<evidence type="ECO:0000256" key="2">
    <source>
        <dbReference type="ARBA" id="ARBA00022679"/>
    </source>
</evidence>
<dbReference type="GO" id="GO:0008168">
    <property type="term" value="F:methyltransferase activity"/>
    <property type="evidence" value="ECO:0007669"/>
    <property type="project" value="UniProtKB-KW"/>
</dbReference>
<keyword evidence="4" id="KW-1185">Reference proteome</keyword>
<dbReference type="Gene3D" id="3.40.50.150">
    <property type="entry name" value="Vaccinia Virus protein VP39"/>
    <property type="match status" value="1"/>
</dbReference>
<gene>
    <name evidence="3" type="ordered locus">A2cp1_2204</name>
</gene>
<dbReference type="NCBIfam" id="TIGR00095">
    <property type="entry name" value="16S rRNA (guanine(966)-N(2))-methyltransferase RsmD"/>
    <property type="match status" value="1"/>
</dbReference>
<evidence type="ECO:0000256" key="1">
    <source>
        <dbReference type="ARBA" id="ARBA00022603"/>
    </source>
</evidence>
<dbReference type="PANTHER" id="PTHR43542">
    <property type="entry name" value="METHYLTRANSFERASE"/>
    <property type="match status" value="1"/>
</dbReference>
<dbReference type="AlphaFoldDB" id="B8J9D6"/>
<dbReference type="GO" id="GO:0031167">
    <property type="term" value="P:rRNA methylation"/>
    <property type="evidence" value="ECO:0007669"/>
    <property type="project" value="InterPro"/>
</dbReference>
<keyword evidence="1 3" id="KW-0489">Methyltransferase</keyword>
<evidence type="ECO:0000313" key="4">
    <source>
        <dbReference type="Proteomes" id="UP000007089"/>
    </source>
</evidence>
<dbReference type="PANTHER" id="PTHR43542:SF1">
    <property type="entry name" value="METHYLTRANSFERASE"/>
    <property type="match status" value="1"/>
</dbReference>
<dbReference type="RefSeq" id="WP_012633388.1">
    <property type="nucleotide sequence ID" value="NC_011891.1"/>
</dbReference>
<proteinExistence type="predicted"/>
<dbReference type="Pfam" id="PF03602">
    <property type="entry name" value="Cons_hypoth95"/>
    <property type="match status" value="1"/>
</dbReference>
<sequence>MTRIIAGTARGRRLAVPKGQGTRPTSDKVRGAVFNLLGQFFEGGDVLDLYAGTGALALEALSRGCARAVCVEADRPTAELLRRNAETCGWTDRVEVVRGRVPEALARLAPGRFALAFVDPPYAEGPDAALAALGPLLAPGGRAVAEHDARRPPVDRIGPLSLADRRTYGGTGISIYQRD</sequence>
<accession>B8J9D6</accession>